<organism evidence="3 4">
    <name type="scientific">Rhynocoris fuscipes</name>
    <dbReference type="NCBI Taxonomy" id="488301"/>
    <lineage>
        <taxon>Eukaryota</taxon>
        <taxon>Metazoa</taxon>
        <taxon>Ecdysozoa</taxon>
        <taxon>Arthropoda</taxon>
        <taxon>Hexapoda</taxon>
        <taxon>Insecta</taxon>
        <taxon>Pterygota</taxon>
        <taxon>Neoptera</taxon>
        <taxon>Paraneoptera</taxon>
        <taxon>Hemiptera</taxon>
        <taxon>Heteroptera</taxon>
        <taxon>Panheteroptera</taxon>
        <taxon>Cimicomorpha</taxon>
        <taxon>Reduviidae</taxon>
        <taxon>Harpactorinae</taxon>
        <taxon>Harpactorini</taxon>
        <taxon>Rhynocoris</taxon>
    </lineage>
</organism>
<comment type="caution">
    <text evidence="3">The sequence shown here is derived from an EMBL/GenBank/DDBJ whole genome shotgun (WGS) entry which is preliminary data.</text>
</comment>
<proteinExistence type="predicted"/>
<keyword evidence="4" id="KW-1185">Reference proteome</keyword>
<reference evidence="3 4" key="1">
    <citation type="submission" date="2022-12" db="EMBL/GenBank/DDBJ databases">
        <title>Chromosome-level genome assembly of true bugs.</title>
        <authorList>
            <person name="Ma L."/>
            <person name="Li H."/>
        </authorList>
    </citation>
    <scope>NUCLEOTIDE SEQUENCE [LARGE SCALE GENOMIC DNA]</scope>
    <source>
        <strain evidence="3">Lab_2022b</strain>
    </source>
</reference>
<dbReference type="Pfam" id="PF01370">
    <property type="entry name" value="Epimerase"/>
    <property type="match status" value="1"/>
</dbReference>
<evidence type="ECO:0000259" key="1">
    <source>
        <dbReference type="Pfam" id="PF01370"/>
    </source>
</evidence>
<dbReference type="PANTHER" id="PTHR11092:SF0">
    <property type="entry name" value="EPIMERASE FAMILY PROTEIN SDR39U1"/>
    <property type="match status" value="1"/>
</dbReference>
<feature type="domain" description="NAD-dependent epimerase/dehydratase" evidence="1">
    <location>
        <begin position="10"/>
        <end position="223"/>
    </location>
</feature>
<evidence type="ECO:0000313" key="3">
    <source>
        <dbReference type="EMBL" id="KAK9502875.1"/>
    </source>
</evidence>
<gene>
    <name evidence="3" type="ORF">O3M35_011566</name>
</gene>
<evidence type="ECO:0000313" key="4">
    <source>
        <dbReference type="Proteomes" id="UP001461498"/>
    </source>
</evidence>
<dbReference type="InterPro" id="IPR001509">
    <property type="entry name" value="Epimerase_deHydtase"/>
</dbReference>
<dbReference type="InterPro" id="IPR010099">
    <property type="entry name" value="SDR39U1"/>
</dbReference>
<accession>A0AAW1D3E3</accession>
<dbReference type="PANTHER" id="PTHR11092">
    <property type="entry name" value="SUGAR NUCLEOTIDE EPIMERASE RELATED"/>
    <property type="match status" value="1"/>
</dbReference>
<dbReference type="Gene3D" id="3.40.50.720">
    <property type="entry name" value="NAD(P)-binding Rossmann-like Domain"/>
    <property type="match status" value="1"/>
</dbReference>
<protein>
    <recommendedName>
        <fullName evidence="5">Epimerase family protein SDR39U1</fullName>
    </recommendedName>
</protein>
<dbReference type="InterPro" id="IPR013549">
    <property type="entry name" value="DUF1731"/>
</dbReference>
<dbReference type="Proteomes" id="UP001461498">
    <property type="component" value="Unassembled WGS sequence"/>
</dbReference>
<dbReference type="EMBL" id="JAPXFL010000008">
    <property type="protein sequence ID" value="KAK9502875.1"/>
    <property type="molecule type" value="Genomic_DNA"/>
</dbReference>
<dbReference type="InterPro" id="IPR036291">
    <property type="entry name" value="NAD(P)-bd_dom_sf"/>
</dbReference>
<evidence type="ECO:0008006" key="5">
    <source>
        <dbReference type="Google" id="ProtNLM"/>
    </source>
</evidence>
<dbReference type="NCBIfam" id="TIGR01777">
    <property type="entry name" value="yfcH"/>
    <property type="match status" value="1"/>
</dbReference>
<dbReference type="Pfam" id="PF08338">
    <property type="entry name" value="DUF1731"/>
    <property type="match status" value="1"/>
</dbReference>
<dbReference type="SUPFAM" id="SSF51735">
    <property type="entry name" value="NAD(P)-binding Rossmann-fold domains"/>
    <property type="match status" value="1"/>
</dbReference>
<evidence type="ECO:0000259" key="2">
    <source>
        <dbReference type="Pfam" id="PF08338"/>
    </source>
</evidence>
<dbReference type="CDD" id="cd05242">
    <property type="entry name" value="SDR_a8"/>
    <property type="match status" value="1"/>
</dbReference>
<sequence>MATKAVPGHVLLGGGTGFVGTALRHLLKEKGYDVTIISRMPGPKRVTWFDICSSGLPSGVTAVVNLAGQNVLDPTQRWTPGFKQNVWNSRINTTFTLSKAIINAKEKPKVYATISGVGIYKPGGLECYDEFSQVGPSFDFLSKLALEWEKAATLPPEIGVRNVVIRSGVVLGRQGGMIKSMFIPFYLGLGGPIGSGKQPLPWIHVKDLAKLFLFAIENDKVNGILNGVAPELVTNEEFTQAFAQAMYRPAVFRVPEFVLNLLFSAERAKIMTTGQKVAPAKVQQLGFNYEYPTVKMAVKDCTKLFYNNKNPF</sequence>
<name>A0AAW1D3E3_9HEMI</name>
<dbReference type="AlphaFoldDB" id="A0AAW1D3E3"/>
<feature type="domain" description="DUF1731" evidence="2">
    <location>
        <begin position="254"/>
        <end position="300"/>
    </location>
</feature>